<evidence type="ECO:0000313" key="2">
    <source>
        <dbReference type="EMBL" id="RDL45821.1"/>
    </source>
</evidence>
<evidence type="ECO:0000313" key="3">
    <source>
        <dbReference type="Proteomes" id="UP000254326"/>
    </source>
</evidence>
<dbReference type="Proteomes" id="UP000254326">
    <property type="component" value="Unassembled WGS sequence"/>
</dbReference>
<gene>
    <name evidence="2" type="ORF">DN730_01880</name>
</gene>
<dbReference type="InterPro" id="IPR007138">
    <property type="entry name" value="ABM_dom"/>
</dbReference>
<organism evidence="2 3">
    <name type="scientific">Marinomonas piezotolerans</name>
    <dbReference type="NCBI Taxonomy" id="2213058"/>
    <lineage>
        <taxon>Bacteria</taxon>
        <taxon>Pseudomonadati</taxon>
        <taxon>Pseudomonadota</taxon>
        <taxon>Gammaproteobacteria</taxon>
        <taxon>Oceanospirillales</taxon>
        <taxon>Oceanospirillaceae</taxon>
        <taxon>Marinomonas</taxon>
    </lineage>
</organism>
<proteinExistence type="predicted"/>
<comment type="caution">
    <text evidence="2">The sequence shown here is derived from an EMBL/GenBank/DDBJ whole genome shotgun (WGS) entry which is preliminary data.</text>
</comment>
<dbReference type="SUPFAM" id="SSF54909">
    <property type="entry name" value="Dimeric alpha+beta barrel"/>
    <property type="match status" value="1"/>
</dbReference>
<dbReference type="Pfam" id="PF03992">
    <property type="entry name" value="ABM"/>
    <property type="match status" value="1"/>
</dbReference>
<sequence>MTQVRLTGHIVVPEADLADVKAELPIHIRLTLEEHGCLSFSVTPCAENPLRFDVHEVFTDKAAFEAHQRRVKASRWGGITVNVERHYEISYD</sequence>
<dbReference type="GO" id="GO:0004497">
    <property type="term" value="F:monooxygenase activity"/>
    <property type="evidence" value="ECO:0007669"/>
    <property type="project" value="UniProtKB-KW"/>
</dbReference>
<evidence type="ECO:0000259" key="1">
    <source>
        <dbReference type="Pfam" id="PF03992"/>
    </source>
</evidence>
<keyword evidence="2" id="KW-0503">Monooxygenase</keyword>
<feature type="domain" description="ABM" evidence="1">
    <location>
        <begin position="10"/>
        <end position="70"/>
    </location>
</feature>
<accession>A0A370UDJ7</accession>
<name>A0A370UDJ7_9GAMM</name>
<dbReference type="RefSeq" id="WP_115466409.1">
    <property type="nucleotide sequence ID" value="NZ_QKRA01000001.1"/>
</dbReference>
<dbReference type="Gene3D" id="3.30.70.100">
    <property type="match status" value="1"/>
</dbReference>
<keyword evidence="3" id="KW-1185">Reference proteome</keyword>
<dbReference type="OrthoDB" id="9812192at2"/>
<dbReference type="EMBL" id="QKRA01000001">
    <property type="protein sequence ID" value="RDL45821.1"/>
    <property type="molecule type" value="Genomic_DNA"/>
</dbReference>
<dbReference type="AlphaFoldDB" id="A0A370UDJ7"/>
<reference evidence="2 3" key="1">
    <citation type="submission" date="2018-06" db="EMBL/GenBank/DDBJ databases">
        <title>Marinomonas sp. YLB-05 draft genome sequence.</title>
        <authorList>
            <person name="Yu L."/>
            <person name="Tang X."/>
        </authorList>
    </citation>
    <scope>NUCLEOTIDE SEQUENCE [LARGE SCALE GENOMIC DNA]</scope>
    <source>
        <strain evidence="2 3">YLB-05</strain>
    </source>
</reference>
<keyword evidence="2" id="KW-0560">Oxidoreductase</keyword>
<dbReference type="InterPro" id="IPR011008">
    <property type="entry name" value="Dimeric_a/b-barrel"/>
</dbReference>
<protein>
    <submittedName>
        <fullName evidence="2">Antibiotic biosynthesis monooxygenase</fullName>
    </submittedName>
</protein>